<proteinExistence type="predicted"/>
<name>A0A8A4TLJ6_SULCO</name>
<dbReference type="PANTHER" id="PTHR42923:SF17">
    <property type="entry name" value="AMINE OXIDASE DOMAIN-CONTAINING PROTEIN"/>
    <property type="match status" value="1"/>
</dbReference>
<protein>
    <submittedName>
        <fullName evidence="1">NAD(P)-binding protein</fullName>
    </submittedName>
</protein>
<dbReference type="Proteomes" id="UP000663929">
    <property type="component" value="Chromosome"/>
</dbReference>
<gene>
    <name evidence="1" type="ORF">J3U87_30740</name>
</gene>
<evidence type="ECO:0000313" key="2">
    <source>
        <dbReference type="Proteomes" id="UP000663929"/>
    </source>
</evidence>
<dbReference type="GO" id="GO:0016491">
    <property type="term" value="F:oxidoreductase activity"/>
    <property type="evidence" value="ECO:0007669"/>
    <property type="project" value="TreeGrafter"/>
</dbReference>
<evidence type="ECO:0000313" key="1">
    <source>
        <dbReference type="EMBL" id="QTD49982.1"/>
    </source>
</evidence>
<dbReference type="InterPro" id="IPR036188">
    <property type="entry name" value="FAD/NAD-bd_sf"/>
</dbReference>
<dbReference type="Pfam" id="PF13450">
    <property type="entry name" value="NAD_binding_8"/>
    <property type="match status" value="1"/>
</dbReference>
<dbReference type="RefSeq" id="WP_237379613.1">
    <property type="nucleotide sequence ID" value="NZ_CP071793.1"/>
</dbReference>
<dbReference type="PANTHER" id="PTHR42923">
    <property type="entry name" value="PROTOPORPHYRINOGEN OXIDASE"/>
    <property type="match status" value="1"/>
</dbReference>
<organism evidence="1 2">
    <name type="scientific">Sulfidibacter corallicola</name>
    <dbReference type="NCBI Taxonomy" id="2818388"/>
    <lineage>
        <taxon>Bacteria</taxon>
        <taxon>Pseudomonadati</taxon>
        <taxon>Acidobacteriota</taxon>
        <taxon>Holophagae</taxon>
        <taxon>Acanthopleuribacterales</taxon>
        <taxon>Acanthopleuribacteraceae</taxon>
        <taxon>Sulfidibacter</taxon>
    </lineage>
</organism>
<sequence>MMNPMRIAVIGSGIAGLTAAWVLGRDHHVTLFERHPILGMDAHGIDIDHGGVQARVDVPLRVFYEGYYQTLLKVYRAVGIEVEKVNYASSFSKIDRRPYFRFDNLLMGPVSFPFVSGLTSLQRPSLRILRDLCRFYLEAPLALKSGSLRGMTIEAFMKDRGYSHDFAADFLYTAYAGICTCSLEAVRAYPAEIIIDYMTKGVLFTGVRRVRLGSREVVSLLAENAAELCCGRSVQEVRREGERVVVSCEGEEARLFDHVVFATQANQVAKIMQQMTEDERETLDRFTYERSEVVMHTDPALCTPNQRDWSPVNFVTRKGEASPMATIWMNRVQPELRDTKPIFQTWNPLVEAREETVLSRSSFERPVVSAENEIGWRELMRIHDQPGRRVWFCGSYAGFGIPLLESAAQSAVVVARRLGVLPPWESR</sequence>
<keyword evidence="2" id="KW-1185">Reference proteome</keyword>
<dbReference type="EMBL" id="CP071793">
    <property type="protein sequence ID" value="QTD49982.1"/>
    <property type="molecule type" value="Genomic_DNA"/>
</dbReference>
<dbReference type="SUPFAM" id="SSF51905">
    <property type="entry name" value="FAD/NAD(P)-binding domain"/>
    <property type="match status" value="1"/>
</dbReference>
<accession>A0A8A4TLJ6</accession>
<dbReference type="InterPro" id="IPR050464">
    <property type="entry name" value="Zeta_carotene_desat/Oxidored"/>
</dbReference>
<dbReference type="Gene3D" id="3.50.50.60">
    <property type="entry name" value="FAD/NAD(P)-binding domain"/>
    <property type="match status" value="1"/>
</dbReference>
<dbReference type="AlphaFoldDB" id="A0A8A4TLJ6"/>
<reference evidence="1" key="1">
    <citation type="submission" date="2021-03" db="EMBL/GenBank/DDBJ databases">
        <title>Acanthopleuribacteraceae sp. M133.</title>
        <authorList>
            <person name="Wang G."/>
        </authorList>
    </citation>
    <scope>NUCLEOTIDE SEQUENCE</scope>
    <source>
        <strain evidence="1">M133</strain>
    </source>
</reference>
<dbReference type="KEGG" id="scor:J3U87_30740"/>